<dbReference type="AlphaFoldDB" id="A0A015U681"/>
<comment type="caution">
    <text evidence="2">The sequence shown here is derived from an EMBL/GenBank/DDBJ whole genome shotgun (WGS) entry which is preliminary data.</text>
</comment>
<gene>
    <name evidence="2" type="ORF">M125_2974</name>
</gene>
<dbReference type="PATRIC" id="fig|1339316.3.peg.2835"/>
<feature type="transmembrane region" description="Helical" evidence="1">
    <location>
        <begin position="34"/>
        <end position="53"/>
    </location>
</feature>
<accession>A0A015U681</accession>
<evidence type="ECO:0000313" key="3">
    <source>
        <dbReference type="Proteomes" id="UP000020773"/>
    </source>
</evidence>
<organism evidence="2 3">
    <name type="scientific">Bacteroides fragilis str. 3998T(B)3</name>
    <dbReference type="NCBI Taxonomy" id="1339316"/>
    <lineage>
        <taxon>Bacteria</taxon>
        <taxon>Pseudomonadati</taxon>
        <taxon>Bacteroidota</taxon>
        <taxon>Bacteroidia</taxon>
        <taxon>Bacteroidales</taxon>
        <taxon>Bacteroidaceae</taxon>
        <taxon>Bacteroides</taxon>
    </lineage>
</organism>
<reference evidence="2 3" key="1">
    <citation type="submission" date="2014-02" db="EMBL/GenBank/DDBJ databases">
        <authorList>
            <person name="Sears C."/>
            <person name="Carroll K."/>
            <person name="Sack B.R."/>
            <person name="Qadri F."/>
            <person name="Myers L.L."/>
            <person name="Chung G.-T."/>
            <person name="Escheverria P."/>
            <person name="Fraser C.M."/>
            <person name="Sadzewicz L."/>
            <person name="Shefchek K.A."/>
            <person name="Tallon L."/>
            <person name="Das S.P."/>
            <person name="Daugherty S."/>
            <person name="Mongodin E.F."/>
        </authorList>
    </citation>
    <scope>NUCLEOTIDE SEQUENCE [LARGE SCALE GENOMIC DNA]</scope>
    <source>
        <strain evidence="3">3998T(B)3</strain>
    </source>
</reference>
<proteinExistence type="predicted"/>
<dbReference type="Proteomes" id="UP000020773">
    <property type="component" value="Unassembled WGS sequence"/>
</dbReference>
<name>A0A015U681_BACFG</name>
<keyword evidence="1" id="KW-0472">Membrane</keyword>
<sequence>MLCEYYERELVRIRGQTMTDEKHTEQYSVSIQTAFKYILSGFIAGVFITIIIYNKRKNG</sequence>
<evidence type="ECO:0008006" key="4">
    <source>
        <dbReference type="Google" id="ProtNLM"/>
    </source>
</evidence>
<evidence type="ECO:0000313" key="2">
    <source>
        <dbReference type="EMBL" id="EXY90367.1"/>
    </source>
</evidence>
<keyword evidence="1" id="KW-0812">Transmembrane</keyword>
<keyword evidence="1" id="KW-1133">Transmembrane helix</keyword>
<evidence type="ECO:0000256" key="1">
    <source>
        <dbReference type="SAM" id="Phobius"/>
    </source>
</evidence>
<dbReference type="EMBL" id="JGDB01000184">
    <property type="protein sequence ID" value="EXY90367.1"/>
    <property type="molecule type" value="Genomic_DNA"/>
</dbReference>
<protein>
    <recommendedName>
        <fullName evidence="4">Transmembrane protein</fullName>
    </recommendedName>
</protein>